<name>A0A0S6VW94_9BACT</name>
<dbReference type="STRING" id="1499966.U14_00810"/>
<dbReference type="Pfam" id="PF11211">
    <property type="entry name" value="DUF2997"/>
    <property type="match status" value="1"/>
</dbReference>
<dbReference type="InterPro" id="IPR021375">
    <property type="entry name" value="DUF2997"/>
</dbReference>
<dbReference type="AlphaFoldDB" id="A0A0S6VW94"/>
<accession>A0A0S6VW94</accession>
<keyword evidence="2" id="KW-1185">Reference proteome</keyword>
<gene>
    <name evidence="1" type="ORF">U14_00810</name>
</gene>
<dbReference type="HOGENOM" id="CLU_180396_2_0_0"/>
<reference evidence="1" key="1">
    <citation type="journal article" date="2015" name="PeerJ">
        <title>First genomic representation of candidate bacterial phylum KSB3 points to enhanced environmental sensing as a trigger of wastewater bulking.</title>
        <authorList>
            <person name="Sekiguchi Y."/>
            <person name="Ohashi A."/>
            <person name="Parks D.H."/>
            <person name="Yamauchi T."/>
            <person name="Tyson G.W."/>
            <person name="Hugenholtz P."/>
        </authorList>
    </citation>
    <scope>NUCLEOTIDE SEQUENCE [LARGE SCALE GENOMIC DNA]</scope>
</reference>
<dbReference type="Proteomes" id="UP000030700">
    <property type="component" value="Unassembled WGS sequence"/>
</dbReference>
<sequence length="67" mass="7288">MATPQEIEFIISPDGNVEFTISGAKGGQCLPIAKLFEILGEITSDKPTSEFYAQEEISGVTVAQQRR</sequence>
<evidence type="ECO:0000313" key="2">
    <source>
        <dbReference type="Proteomes" id="UP000030700"/>
    </source>
</evidence>
<protein>
    <recommendedName>
        <fullName evidence="3">DUF2997 domain-containing protein</fullName>
    </recommendedName>
</protein>
<proteinExistence type="predicted"/>
<evidence type="ECO:0008006" key="3">
    <source>
        <dbReference type="Google" id="ProtNLM"/>
    </source>
</evidence>
<dbReference type="EMBL" id="DF820455">
    <property type="protein sequence ID" value="GAK49587.1"/>
    <property type="molecule type" value="Genomic_DNA"/>
</dbReference>
<evidence type="ECO:0000313" key="1">
    <source>
        <dbReference type="EMBL" id="GAK49587.1"/>
    </source>
</evidence>
<organism evidence="1">
    <name type="scientific">Candidatus Moduliflexus flocculans</name>
    <dbReference type="NCBI Taxonomy" id="1499966"/>
    <lineage>
        <taxon>Bacteria</taxon>
        <taxon>Candidatus Moduliflexota</taxon>
        <taxon>Candidatus Moduliflexia</taxon>
        <taxon>Candidatus Moduliflexales</taxon>
        <taxon>Candidatus Moduliflexaceae</taxon>
    </lineage>
</organism>